<reference evidence="2" key="1">
    <citation type="journal article" date="2015" name="Proc. Natl. Acad. Sci. U.S.A.">
        <title>Genome sequence of the Asian Tiger mosquito, Aedes albopictus, reveals insights into its biology, genetics, and evolution.</title>
        <authorList>
            <person name="Chen X.G."/>
            <person name="Jiang X."/>
            <person name="Gu J."/>
            <person name="Xu M."/>
            <person name="Wu Y."/>
            <person name="Deng Y."/>
            <person name="Zhang C."/>
            <person name="Bonizzoni M."/>
            <person name="Dermauw W."/>
            <person name="Vontas J."/>
            <person name="Armbruster P."/>
            <person name="Huang X."/>
            <person name="Yang Y."/>
            <person name="Zhang H."/>
            <person name="He W."/>
            <person name="Peng H."/>
            <person name="Liu Y."/>
            <person name="Wu K."/>
            <person name="Chen J."/>
            <person name="Lirakis M."/>
            <person name="Topalis P."/>
            <person name="Van Leeuwen T."/>
            <person name="Hall A.B."/>
            <person name="Jiang X."/>
            <person name="Thorpe C."/>
            <person name="Mueller R.L."/>
            <person name="Sun C."/>
            <person name="Waterhouse R.M."/>
            <person name="Yan G."/>
            <person name="Tu Z.J."/>
            <person name="Fang X."/>
            <person name="James A.A."/>
        </authorList>
    </citation>
    <scope>NUCLEOTIDE SEQUENCE [LARGE SCALE GENOMIC DNA]</scope>
    <source>
        <strain evidence="2">Foshan</strain>
    </source>
</reference>
<sequence length="544" mass="64076">MEANGGLRCRKIRILRKALKLLKQCKVPHFCPTSTTVFDQMQLDWSEQLVRPLPRMVDYFHRHRHTIFREQLGQVIWEVRKYFVLVYFEHTGTSYERADYQLNDDDISDVEERLDELEPEIFRILTLEVNAVVQNWLFHYYGTELAMAGWQCRPGETFGFSRLCHYLLERNCGASVCFGSRMLAFAENLAKELLGYRAYFYYQTLGLALLEKLMKANYLAGNSTNNAEDILVLALRLILKELTLDYCDLWEVVYYAVKSISYKIPSLDDEIMRILVSSLIEDGDFDYVHVNATIRMLLLDLPEARIEGVQTLSISGRKCEMKEFGEHVLNRLHNEINPKNLRISTRWRLQIGRLIPNLLKKVIEDSSRWNLDYQLRFLNLLLRLTLFPIEKPRRHVRARLQLYCCLLNQIFTPFDKLLKTLERRSVLEADALREEIRAEGTSYLSMQLVRHRELSNIILTVHTAITEMTRKFLSTQCHPTPEHHKRFWQRHKTAIYDLIMRFQGLFLIMQQLHVALEDFSLKLASLVEPSELQNILQNEHHCGC</sequence>
<dbReference type="RefSeq" id="XP_019537211.3">
    <property type="nucleotide sequence ID" value="XM_019681666.3"/>
</dbReference>
<proteinExistence type="predicted"/>
<reference evidence="1" key="2">
    <citation type="submission" date="2025-05" db="UniProtKB">
        <authorList>
            <consortium name="EnsemblMetazoa"/>
        </authorList>
    </citation>
    <scope>IDENTIFICATION</scope>
    <source>
        <strain evidence="1">Foshan</strain>
    </source>
</reference>
<organism evidence="1 2">
    <name type="scientific">Aedes albopictus</name>
    <name type="common">Asian tiger mosquito</name>
    <name type="synonym">Stegomyia albopicta</name>
    <dbReference type="NCBI Taxonomy" id="7160"/>
    <lineage>
        <taxon>Eukaryota</taxon>
        <taxon>Metazoa</taxon>
        <taxon>Ecdysozoa</taxon>
        <taxon>Arthropoda</taxon>
        <taxon>Hexapoda</taxon>
        <taxon>Insecta</taxon>
        <taxon>Pterygota</taxon>
        <taxon>Neoptera</taxon>
        <taxon>Endopterygota</taxon>
        <taxon>Diptera</taxon>
        <taxon>Nematocera</taxon>
        <taxon>Culicoidea</taxon>
        <taxon>Culicidae</taxon>
        <taxon>Culicinae</taxon>
        <taxon>Aedini</taxon>
        <taxon>Aedes</taxon>
        <taxon>Stegomyia</taxon>
    </lineage>
</organism>
<dbReference type="GeneID" id="109426534"/>
<protein>
    <submittedName>
        <fullName evidence="1">Uncharacterized protein</fullName>
    </submittedName>
</protein>
<dbReference type="Proteomes" id="UP000069940">
    <property type="component" value="Unassembled WGS sequence"/>
</dbReference>
<evidence type="ECO:0000313" key="1">
    <source>
        <dbReference type="EnsemblMetazoa" id="AALFPA23_019379.P28507"/>
    </source>
</evidence>
<evidence type="ECO:0000313" key="2">
    <source>
        <dbReference type="Proteomes" id="UP000069940"/>
    </source>
</evidence>
<accession>A0ABM1ZKK3</accession>
<keyword evidence="2" id="KW-1185">Reference proteome</keyword>
<dbReference type="EnsemblMetazoa" id="AALFPA23_019379.R28507">
    <property type="protein sequence ID" value="AALFPA23_019379.P28507"/>
    <property type="gene ID" value="AALFPA23_019379"/>
</dbReference>
<name>A0ABM1ZKK3_AEDAL</name>